<accession>A0A9Q9AFH2</accession>
<sequence length="389" mass="41679">MAEKNIVVLGASFAGLATAHHICKHLLPKLKASGDKYVLHLVDPSTHFWWHIAAPRQICSVDEISLEQSFVPIKDGFKQYGNLQESIVFHQATATALDTHNRTVSLSKPDGSTESLSYWSLIISTGVSTPTPLTGFVGDHTVSQKALRETNTKLKTAKDIVVSGGGPVGVEIAGELGAHFGSKAKVTLVTAGEKLLPVLNETRAKKAETLLKRLNVNVLYNTKVSGTKDLGNGQTEVLLSNGKPLTADVYIPAFGVTPNTEWLPKDLKNDRGFVATNEQTLRVDKAGVRVYSAGDVAGVDTGGVLNMYNSLPVLHANLDHDLLAEAKAGSVAEKTYSFQKKETQFVPVGAKTGVAAFNGWSVPGFVVAFAKGKDYMVSQMSGFTEGKKF</sequence>
<dbReference type="PANTHER" id="PTHR43735">
    <property type="entry name" value="APOPTOSIS-INDUCING FACTOR 1"/>
    <property type="match status" value="1"/>
</dbReference>
<evidence type="ECO:0000313" key="7">
    <source>
        <dbReference type="Proteomes" id="UP001056384"/>
    </source>
</evidence>
<dbReference type="PANTHER" id="PTHR43735:SF3">
    <property type="entry name" value="FERROPTOSIS SUPPRESSOR PROTEIN 1"/>
    <property type="match status" value="1"/>
</dbReference>
<organism evidence="6 7">
    <name type="scientific">Septoria linicola</name>
    <dbReference type="NCBI Taxonomy" id="215465"/>
    <lineage>
        <taxon>Eukaryota</taxon>
        <taxon>Fungi</taxon>
        <taxon>Dikarya</taxon>
        <taxon>Ascomycota</taxon>
        <taxon>Pezizomycotina</taxon>
        <taxon>Dothideomycetes</taxon>
        <taxon>Dothideomycetidae</taxon>
        <taxon>Mycosphaerellales</taxon>
        <taxon>Mycosphaerellaceae</taxon>
        <taxon>Septoria</taxon>
    </lineage>
</organism>
<keyword evidence="4" id="KW-0560">Oxidoreductase</keyword>
<dbReference type="PRINTS" id="PR00411">
    <property type="entry name" value="PNDRDTASEI"/>
</dbReference>
<dbReference type="InterPro" id="IPR036188">
    <property type="entry name" value="FAD/NAD-bd_sf"/>
</dbReference>
<dbReference type="GO" id="GO:0005737">
    <property type="term" value="C:cytoplasm"/>
    <property type="evidence" value="ECO:0007669"/>
    <property type="project" value="TreeGrafter"/>
</dbReference>
<dbReference type="GO" id="GO:0050660">
    <property type="term" value="F:flavin adenine dinucleotide binding"/>
    <property type="evidence" value="ECO:0007669"/>
    <property type="project" value="TreeGrafter"/>
</dbReference>
<dbReference type="SUPFAM" id="SSF51905">
    <property type="entry name" value="FAD/NAD(P)-binding domain"/>
    <property type="match status" value="1"/>
</dbReference>
<keyword evidence="3" id="KW-0274">FAD</keyword>
<evidence type="ECO:0000256" key="3">
    <source>
        <dbReference type="ARBA" id="ARBA00022827"/>
    </source>
</evidence>
<keyword evidence="2" id="KW-0285">Flavoprotein</keyword>
<dbReference type="Gene3D" id="3.50.50.100">
    <property type="match status" value="1"/>
</dbReference>
<evidence type="ECO:0000256" key="1">
    <source>
        <dbReference type="ARBA" id="ARBA00006442"/>
    </source>
</evidence>
<evidence type="ECO:0000256" key="2">
    <source>
        <dbReference type="ARBA" id="ARBA00022630"/>
    </source>
</evidence>
<evidence type="ECO:0000256" key="4">
    <source>
        <dbReference type="ARBA" id="ARBA00023002"/>
    </source>
</evidence>
<comment type="similarity">
    <text evidence="1">Belongs to the FAD-dependent oxidoreductase family.</text>
</comment>
<keyword evidence="7" id="KW-1185">Reference proteome</keyword>
<evidence type="ECO:0000259" key="5">
    <source>
        <dbReference type="Pfam" id="PF07992"/>
    </source>
</evidence>
<dbReference type="GO" id="GO:0004174">
    <property type="term" value="F:electron-transferring-flavoprotein dehydrogenase activity"/>
    <property type="evidence" value="ECO:0007669"/>
    <property type="project" value="TreeGrafter"/>
</dbReference>
<protein>
    <submittedName>
        <fullName evidence="6">FAD/NAD(P)-binding domain, FAD/NAD(P)-binding domain superfamily</fullName>
    </submittedName>
</protein>
<reference evidence="6" key="1">
    <citation type="submission" date="2022-06" db="EMBL/GenBank/DDBJ databases">
        <title>Complete genome sequences of two strains of the flax pathogen Septoria linicola.</title>
        <authorList>
            <person name="Lapalu N."/>
            <person name="Simon A."/>
            <person name="Demenou B."/>
            <person name="Paumier D."/>
            <person name="Guillot M.-P."/>
            <person name="Gout L."/>
            <person name="Valade R."/>
        </authorList>
    </citation>
    <scope>NUCLEOTIDE SEQUENCE</scope>
    <source>
        <strain evidence="6">SE15195</strain>
    </source>
</reference>
<dbReference type="InterPro" id="IPR023753">
    <property type="entry name" value="FAD/NAD-binding_dom"/>
</dbReference>
<dbReference type="AlphaFoldDB" id="A0A9Q9AFH2"/>
<feature type="domain" description="FAD/NAD(P)-binding" evidence="5">
    <location>
        <begin position="5"/>
        <end position="301"/>
    </location>
</feature>
<evidence type="ECO:0000313" key="6">
    <source>
        <dbReference type="EMBL" id="USW48082.1"/>
    </source>
</evidence>
<dbReference type="Proteomes" id="UP001056384">
    <property type="component" value="Chromosome 1"/>
</dbReference>
<dbReference type="Pfam" id="PF07992">
    <property type="entry name" value="Pyr_redox_2"/>
    <property type="match status" value="1"/>
</dbReference>
<proteinExistence type="inferred from homology"/>
<gene>
    <name evidence="6" type="ORF">Slin15195_G014010</name>
</gene>
<dbReference type="PRINTS" id="PR00368">
    <property type="entry name" value="FADPNR"/>
</dbReference>
<dbReference type="EMBL" id="CP099418">
    <property type="protein sequence ID" value="USW48082.1"/>
    <property type="molecule type" value="Genomic_DNA"/>
</dbReference>
<name>A0A9Q9AFH2_9PEZI</name>